<name>A0ABW2Z274_9SPHI</name>
<protein>
    <submittedName>
        <fullName evidence="1">Glycosyltransferase family 4 protein</fullName>
        <ecNumber evidence="1">2.4.-.-</ecNumber>
    </submittedName>
</protein>
<dbReference type="PANTHER" id="PTHR12526:SF630">
    <property type="entry name" value="GLYCOSYLTRANSFERASE"/>
    <property type="match status" value="1"/>
</dbReference>
<reference evidence="2" key="1">
    <citation type="journal article" date="2019" name="Int. J. Syst. Evol. Microbiol.">
        <title>The Global Catalogue of Microorganisms (GCM) 10K type strain sequencing project: providing services to taxonomists for standard genome sequencing and annotation.</title>
        <authorList>
            <consortium name="The Broad Institute Genomics Platform"/>
            <consortium name="The Broad Institute Genome Sequencing Center for Infectious Disease"/>
            <person name="Wu L."/>
            <person name="Ma J."/>
        </authorList>
    </citation>
    <scope>NUCLEOTIDE SEQUENCE [LARGE SCALE GENOMIC DNA]</scope>
    <source>
        <strain evidence="2">CCUG 63418</strain>
    </source>
</reference>
<dbReference type="CDD" id="cd03801">
    <property type="entry name" value="GT4_PimA-like"/>
    <property type="match status" value="1"/>
</dbReference>
<dbReference type="RefSeq" id="WP_377100386.1">
    <property type="nucleotide sequence ID" value="NZ_JBHTHU010000006.1"/>
</dbReference>
<dbReference type="PANTHER" id="PTHR12526">
    <property type="entry name" value="GLYCOSYLTRANSFERASE"/>
    <property type="match status" value="1"/>
</dbReference>
<dbReference type="EC" id="2.4.-.-" evidence="1"/>
<keyword evidence="1" id="KW-0808">Transferase</keyword>
<comment type="caution">
    <text evidence="1">The sequence shown here is derived from an EMBL/GenBank/DDBJ whole genome shotgun (WGS) entry which is preliminary data.</text>
</comment>
<organism evidence="1 2">
    <name type="scientific">Mucilaginibacter calamicampi</name>
    <dbReference type="NCBI Taxonomy" id="1302352"/>
    <lineage>
        <taxon>Bacteria</taxon>
        <taxon>Pseudomonadati</taxon>
        <taxon>Bacteroidota</taxon>
        <taxon>Sphingobacteriia</taxon>
        <taxon>Sphingobacteriales</taxon>
        <taxon>Sphingobacteriaceae</taxon>
        <taxon>Mucilaginibacter</taxon>
    </lineage>
</organism>
<gene>
    <name evidence="1" type="ORF">ACFQZS_11660</name>
</gene>
<evidence type="ECO:0000313" key="1">
    <source>
        <dbReference type="EMBL" id="MFD0750800.1"/>
    </source>
</evidence>
<evidence type="ECO:0000313" key="2">
    <source>
        <dbReference type="Proteomes" id="UP001596958"/>
    </source>
</evidence>
<dbReference type="GO" id="GO:0016757">
    <property type="term" value="F:glycosyltransferase activity"/>
    <property type="evidence" value="ECO:0007669"/>
    <property type="project" value="UniProtKB-KW"/>
</dbReference>
<accession>A0ABW2Z274</accession>
<dbReference type="Proteomes" id="UP001596958">
    <property type="component" value="Unassembled WGS sequence"/>
</dbReference>
<dbReference type="Gene3D" id="3.40.50.2000">
    <property type="entry name" value="Glycogen Phosphorylase B"/>
    <property type="match status" value="1"/>
</dbReference>
<sequence>MDYLVCQDWENTTNNHAGMKHMANLLKFNSPDNYKVYIFADRLGNKKRNFWGRIEWQACTKVINPASYFLFAIYLVNQIKKGDRVFLLEYMEKVTPQNRIAEVIKKLKPEVKVLGLVHLTPSVLENAFTQSEIQNWTFAVDNVITMGSSLSSYFVKRGVPQSKISTLFHYVDLEYYKNLKYRSSHNDRIIVIAMGNQKRNYNILSEIIKANPNVSFVVCKGVSDIDHIFNGYSNVKLVGFVCEDKLKELMQEADISLNVMDDTIGSNVITTSIAMGLAMIVSDVGSIRDYCKEDGAIYCNNDDVSSFSNAIRLLDADRDRLDRLKRASLDRSHIFSVRHFHTCLKHL</sequence>
<dbReference type="SUPFAM" id="SSF53756">
    <property type="entry name" value="UDP-Glycosyltransferase/glycogen phosphorylase"/>
    <property type="match status" value="1"/>
</dbReference>
<proteinExistence type="predicted"/>
<dbReference type="EMBL" id="JBHTHU010000006">
    <property type="protein sequence ID" value="MFD0750800.1"/>
    <property type="molecule type" value="Genomic_DNA"/>
</dbReference>
<keyword evidence="2" id="KW-1185">Reference proteome</keyword>
<keyword evidence="1" id="KW-0328">Glycosyltransferase</keyword>
<dbReference type="Pfam" id="PF13692">
    <property type="entry name" value="Glyco_trans_1_4"/>
    <property type="match status" value="1"/>
</dbReference>